<protein>
    <recommendedName>
        <fullName evidence="3">Flagellar hook-length control protein-like C-terminal domain-containing protein</fullName>
    </recommendedName>
</protein>
<name>A0ABT9YET5_9BACI</name>
<evidence type="ECO:0000313" key="2">
    <source>
        <dbReference type="Proteomes" id="UP001225034"/>
    </source>
</evidence>
<gene>
    <name evidence="1" type="ORF">J2S05_001137</name>
</gene>
<reference evidence="1 2" key="1">
    <citation type="submission" date="2023-07" db="EMBL/GenBank/DDBJ databases">
        <title>Genomic Encyclopedia of Type Strains, Phase IV (KMG-IV): sequencing the most valuable type-strain genomes for metagenomic binning, comparative biology and taxonomic classification.</title>
        <authorList>
            <person name="Goeker M."/>
        </authorList>
    </citation>
    <scope>NUCLEOTIDE SEQUENCE [LARGE SCALE GENOMIC DNA]</scope>
    <source>
        <strain evidence="1 2">DSM 19154</strain>
    </source>
</reference>
<dbReference type="RefSeq" id="WP_306980706.1">
    <property type="nucleotide sequence ID" value="NZ_JAUSUA010000001.1"/>
</dbReference>
<dbReference type="Proteomes" id="UP001225034">
    <property type="component" value="Unassembled WGS sequence"/>
</dbReference>
<evidence type="ECO:0008006" key="3">
    <source>
        <dbReference type="Google" id="ProtNLM"/>
    </source>
</evidence>
<keyword evidence="2" id="KW-1185">Reference proteome</keyword>
<dbReference type="EMBL" id="JAUSUA010000001">
    <property type="protein sequence ID" value="MDQ0206363.1"/>
    <property type="molecule type" value="Genomic_DNA"/>
</dbReference>
<proteinExistence type="predicted"/>
<sequence length="518" mass="57810">MYGISQLFSQDALSGRNQSPLLSLKPGQLFTGNVLKHYPDQLASVSIRGMTVIAKLETPVAAGSSYWFMVKEGKDLPRLQIVQPDTPKDSFRSESFGSTKLTSSKEGQALLAHLKHAGIPFTQNQLTDGTELIKSNATSMSSGLKMIDTMIRQQLPLTPTVYHALLSLEKTEGLSESLSKLISTLGDTKSGETLQTMLQRAQGPITRSPIDQIIRMIQDPEVNQETKQVAVRVLAKLDWPQLTPQTSPNELVSKWNKEQVEQTSLVKQLLPNPSDQKQVSAKWATIFEQSLDSSEKDIVQTALRQSVTQTVITEGKPIPFVNQLQQLMQGAGYQHEADFHEGKPVPSSIKSVLLQLVNESGSPEVRAQAEQVLNKITGYQLHSVQSDSLVNVLVQIPMKLGEHQTDMTLQWQGKKQEDGQLNPDDCRLLFFLELEHLQETMIQVTIQHKIVQVNVTNALDKPSALIQLLEPHLRESLRKQDFKLSSISWNSWEAGKVKAKEPLKPTVHTHYQGMDIRI</sequence>
<comment type="caution">
    <text evidence="1">The sequence shown here is derived from an EMBL/GenBank/DDBJ whole genome shotgun (WGS) entry which is preliminary data.</text>
</comment>
<accession>A0ABT9YET5</accession>
<organism evidence="1 2">
    <name type="scientific">Alkalicoccobacillus murimartini</name>
    <dbReference type="NCBI Taxonomy" id="171685"/>
    <lineage>
        <taxon>Bacteria</taxon>
        <taxon>Bacillati</taxon>
        <taxon>Bacillota</taxon>
        <taxon>Bacilli</taxon>
        <taxon>Bacillales</taxon>
        <taxon>Bacillaceae</taxon>
        <taxon>Alkalicoccobacillus</taxon>
    </lineage>
</organism>
<evidence type="ECO:0000313" key="1">
    <source>
        <dbReference type="EMBL" id="MDQ0206363.1"/>
    </source>
</evidence>